<evidence type="ECO:0000313" key="1">
    <source>
        <dbReference type="EMBL" id="ORZ34025.1"/>
    </source>
</evidence>
<reference evidence="1 2" key="1">
    <citation type="submission" date="2016-07" db="EMBL/GenBank/DDBJ databases">
        <title>Pervasive Adenine N6-methylation of Active Genes in Fungi.</title>
        <authorList>
            <consortium name="DOE Joint Genome Institute"/>
            <person name="Mondo S.J."/>
            <person name="Dannebaum R.O."/>
            <person name="Kuo R.C."/>
            <person name="Labutti K."/>
            <person name="Haridas S."/>
            <person name="Kuo A."/>
            <person name="Salamov A."/>
            <person name="Ahrendt S.R."/>
            <person name="Lipzen A."/>
            <person name="Sullivan W."/>
            <person name="Andreopoulos W.B."/>
            <person name="Clum A."/>
            <person name="Lindquist E."/>
            <person name="Daum C."/>
            <person name="Ramamoorthy G.K."/>
            <person name="Gryganskyi A."/>
            <person name="Culley D."/>
            <person name="Magnuson J.K."/>
            <person name="James T.Y."/>
            <person name="O'Malley M.A."/>
            <person name="Stajich J.E."/>
            <person name="Spatafora J.W."/>
            <person name="Visel A."/>
            <person name="Grigoriev I.V."/>
        </authorList>
    </citation>
    <scope>NUCLEOTIDE SEQUENCE [LARGE SCALE GENOMIC DNA]</scope>
    <source>
        <strain evidence="1 2">PL171</strain>
    </source>
</reference>
<dbReference type="InterPro" id="IPR011990">
    <property type="entry name" value="TPR-like_helical_dom_sf"/>
</dbReference>
<name>A0A1Y2HHJ3_9FUNG</name>
<accession>A0A1Y2HHJ3</accession>
<comment type="caution">
    <text evidence="1">The sequence shown here is derived from an EMBL/GenBank/DDBJ whole genome shotgun (WGS) entry which is preliminary data.</text>
</comment>
<gene>
    <name evidence="1" type="ORF">BCR44DRAFT_1181502</name>
</gene>
<dbReference type="EMBL" id="MCFL01000031">
    <property type="protein sequence ID" value="ORZ34025.1"/>
    <property type="molecule type" value="Genomic_DNA"/>
</dbReference>
<proteinExistence type="predicted"/>
<dbReference type="Proteomes" id="UP000193411">
    <property type="component" value="Unassembled WGS sequence"/>
</dbReference>
<dbReference type="SUPFAM" id="SSF48452">
    <property type="entry name" value="TPR-like"/>
    <property type="match status" value="1"/>
</dbReference>
<dbReference type="AlphaFoldDB" id="A0A1Y2HHJ3"/>
<evidence type="ECO:0000313" key="2">
    <source>
        <dbReference type="Proteomes" id="UP000193411"/>
    </source>
</evidence>
<keyword evidence="2" id="KW-1185">Reference proteome</keyword>
<dbReference type="Gene3D" id="1.25.40.10">
    <property type="entry name" value="Tetratricopeptide repeat domain"/>
    <property type="match status" value="1"/>
</dbReference>
<organism evidence="1 2">
    <name type="scientific">Catenaria anguillulae PL171</name>
    <dbReference type="NCBI Taxonomy" id="765915"/>
    <lineage>
        <taxon>Eukaryota</taxon>
        <taxon>Fungi</taxon>
        <taxon>Fungi incertae sedis</taxon>
        <taxon>Blastocladiomycota</taxon>
        <taxon>Blastocladiomycetes</taxon>
        <taxon>Blastocladiales</taxon>
        <taxon>Catenariaceae</taxon>
        <taxon>Catenaria</taxon>
    </lineage>
</organism>
<protein>
    <submittedName>
        <fullName evidence="1">Uncharacterized protein</fullName>
    </submittedName>
</protein>
<sequence>MSCGEFAAIQFAGPDMEPRDPTVRVDSSLPFVVVDIEVLAITPRASEFTIQWLSRLEDVKNEANRLLKAGETELAIIQYQAATEILEHHINNQPKPHPSAAALLAILHLNQAQAYLTLRQPQMPKQSPSVFGLAIAPPTPPPQATQLRHPYTGNIGGPRGRHQSVSDPDRQHAAVVMDSPPVRPARIYAAQSRVSPDARTARPKPRQARTCRVRRSFPHVAVARVQGRFRAARCAN</sequence>